<dbReference type="Proteomes" id="UP001419268">
    <property type="component" value="Unassembled WGS sequence"/>
</dbReference>
<proteinExistence type="predicted"/>
<feature type="compositionally biased region" description="Basic and acidic residues" evidence="1">
    <location>
        <begin position="331"/>
        <end position="347"/>
    </location>
</feature>
<comment type="caution">
    <text evidence="2">The sequence shown here is derived from an EMBL/GenBank/DDBJ whole genome shotgun (WGS) entry which is preliminary data.</text>
</comment>
<organism evidence="2 3">
    <name type="scientific">Stephania cephalantha</name>
    <dbReference type="NCBI Taxonomy" id="152367"/>
    <lineage>
        <taxon>Eukaryota</taxon>
        <taxon>Viridiplantae</taxon>
        <taxon>Streptophyta</taxon>
        <taxon>Embryophyta</taxon>
        <taxon>Tracheophyta</taxon>
        <taxon>Spermatophyta</taxon>
        <taxon>Magnoliopsida</taxon>
        <taxon>Ranunculales</taxon>
        <taxon>Menispermaceae</taxon>
        <taxon>Menispermoideae</taxon>
        <taxon>Cissampelideae</taxon>
        <taxon>Stephania</taxon>
    </lineage>
</organism>
<dbReference type="AlphaFoldDB" id="A0AAP0Q8F5"/>
<keyword evidence="3" id="KW-1185">Reference proteome</keyword>
<accession>A0AAP0Q8F5</accession>
<reference evidence="2 3" key="1">
    <citation type="submission" date="2024-01" db="EMBL/GenBank/DDBJ databases">
        <title>Genome assemblies of Stephania.</title>
        <authorList>
            <person name="Yang L."/>
        </authorList>
    </citation>
    <scope>NUCLEOTIDE SEQUENCE [LARGE SCALE GENOMIC DNA]</scope>
    <source>
        <strain evidence="2">JXDWG</strain>
        <tissue evidence="2">Leaf</tissue>
    </source>
</reference>
<evidence type="ECO:0000256" key="1">
    <source>
        <dbReference type="SAM" id="MobiDB-lite"/>
    </source>
</evidence>
<gene>
    <name evidence="2" type="ORF">Scep_002092</name>
</gene>
<sequence>MFGPRISREIEGGELVEEHMETKLDRHNDELIFNGSRGVPAITAAAALPRHLRLLHQDHAATIIREQLLVEPLVRVQLAGAAPLLILCVAGSPSSPQSPPLCVMNEDPRPYPPKAILAEGHSLILLRRAGLLRDKLGSSRAPLSAAAAHSAVRRHRHFACCCHAAPLFVLLHQNHAAAAIIREQPLLEPLVRVRSSEPLRCAILSRRRARRRPHARRHVSKSSACVIYAALLPRQNSSLFTDLKSMISVGLASIASNTCDFRKAVHGENTLPVLCIGHGGGSLPLFLPTREQRRRAGSRGADQRPRSKGADQRAEAPTSDQGAEATSEPASRGDQRTREQRRPATSE</sequence>
<name>A0AAP0Q8F5_9MAGN</name>
<protein>
    <submittedName>
        <fullName evidence="2">Uncharacterized protein</fullName>
    </submittedName>
</protein>
<feature type="compositionally biased region" description="Basic and acidic residues" evidence="1">
    <location>
        <begin position="301"/>
        <end position="314"/>
    </location>
</feature>
<dbReference type="EMBL" id="JBBNAG010000001">
    <property type="protein sequence ID" value="KAK9166901.1"/>
    <property type="molecule type" value="Genomic_DNA"/>
</dbReference>
<evidence type="ECO:0000313" key="2">
    <source>
        <dbReference type="EMBL" id="KAK9166901.1"/>
    </source>
</evidence>
<evidence type="ECO:0000313" key="3">
    <source>
        <dbReference type="Proteomes" id="UP001419268"/>
    </source>
</evidence>
<feature type="region of interest" description="Disordered" evidence="1">
    <location>
        <begin position="292"/>
        <end position="347"/>
    </location>
</feature>